<feature type="compositionally biased region" description="Low complexity" evidence="3">
    <location>
        <begin position="408"/>
        <end position="423"/>
    </location>
</feature>
<dbReference type="GO" id="GO:0006355">
    <property type="term" value="P:regulation of DNA-templated transcription"/>
    <property type="evidence" value="ECO:0007669"/>
    <property type="project" value="InterPro"/>
</dbReference>
<dbReference type="EMBL" id="MZNU01000176">
    <property type="protein sequence ID" value="OWP03409.1"/>
    <property type="molecule type" value="Genomic_DNA"/>
</dbReference>
<comment type="caution">
    <text evidence="5">The sequence shown here is derived from an EMBL/GenBank/DDBJ whole genome shotgun (WGS) entry which is preliminary data.</text>
</comment>
<feature type="compositionally biased region" description="Low complexity" evidence="3">
    <location>
        <begin position="924"/>
        <end position="951"/>
    </location>
</feature>
<evidence type="ECO:0000256" key="1">
    <source>
        <dbReference type="ARBA" id="ARBA00004123"/>
    </source>
</evidence>
<dbReference type="GO" id="GO:0005634">
    <property type="term" value="C:nucleus"/>
    <property type="evidence" value="ECO:0007669"/>
    <property type="project" value="UniProtKB-SubCell"/>
</dbReference>
<feature type="region of interest" description="Disordered" evidence="3">
    <location>
        <begin position="486"/>
        <end position="625"/>
    </location>
</feature>
<dbReference type="GO" id="GO:0003712">
    <property type="term" value="F:transcription coregulator activity"/>
    <property type="evidence" value="ECO:0007669"/>
    <property type="project" value="InterPro"/>
</dbReference>
<evidence type="ECO:0000256" key="3">
    <source>
        <dbReference type="SAM" id="MobiDB-lite"/>
    </source>
</evidence>
<comment type="subcellular location">
    <subcellularLocation>
        <location evidence="1">Nucleus</location>
    </subcellularLocation>
</comment>
<feature type="region of interest" description="Disordered" evidence="3">
    <location>
        <begin position="1253"/>
        <end position="1298"/>
    </location>
</feature>
<sequence>MRRKPRARIAEIHRYPSLAPGSTLTLLDPRYGQAIRTSRRCKHTFGLLQRERLAQQYTDPAIPFAGLTVRSISSERIGPGQVVDLSVAAATPALRMDPNFQPMGGPGQMMPQQQMQQQAQRAAQGPTAQSQIQSMIYAALQQQTGNLTGWRAQVLPNERVGLIFNIIGNLRLLSQNGASSSNVPRMIEIGVRFEKEIFEKSQNKDIYKNEVEQKLQQLLERRTQNQAGMQQHIQAQAQAQAQAQQQQQMMMNQNNMQGQAPRAMPQQPGQQAFSHLQRQMQASPLPGQQPQQAPMGLQNQGPPQNMTQNQQQQFSIPQQQQQQQNPAGRPPNNQGPMSQQEAALVNELTSKFMNQASDDEKNGLRASLQARMDPVQLSRYQSQSLDPLLMYYRQQAIARLRLDRSQRMQHAQAQQQLALSQAQNGPAALPMQPQRSMNPSPLNGPPPQPPGGNPDFGSFMGNMENLAAQQQQQGKMAQEAGQMVVPASIPPRNGTPQPGVMPGQSLEMAPTTNPRAQQQQQMFNAQQLQQQQRMQHAQQQQQQSQARLSAQQKAQQSMGLRGQPGGMGPGPNPPQQSPGMATLNAPLRTPLQQMNHPEAPQANPNAQFGQPLDPRFLQGNQRPGPANGMTFAGLNPAMLQGLGPDVQRTIAGMAPEKLNEVVNKWQESRAGQMNGANVPSGRPQMPMQGAGQIRPGQQMPPGGQFNPPHSTNQFMMGNPGQGPAQAMAASLNPQQQMVLQQQMATLRQNQMQQRVPPSASQMEQRTMQQMDNVDIPIIFQNHASMPQGRPAEIKKWGPLKQWIQQNPNLPPNSLDAVKMLQKMHYAQAMRSRAQQQGQAAGLQAGALQGQQSGFPTAAPMAAPVAPMGQNSMQATNGVNIAGLSQSRQPTAQEFMAMRNHPSKKLLNATDDQLRSLWMRTQSQNIQQAQGQIPGQLTPQQQQHRQQMMALQLSRMQQASGQPPQPNQMGLPQPNLGQPPQPTQPLAGPNAGPQSNPEPGAASNNRPRSQANGRNTAQSPPPAHPAKNLKRASSDDLVEIPNPNTQASRPAPHDPVQVPQNRANLTAQQIAAMDPETRKKFEAVRAAQIAPAQANQIPKGQPSDQARWKAILKEEQEKSREPPSDIPMDETTKKQTAMLLLTILPVMINISKALVRWLMTTQDEAQVRRFYQARFVYARQFRTDIFQPNPALKETFSISLSEAEQTRAMLGAMVKALSEKFPNMRKAEGAVKMQQSSSQQEPQTSTPLNAANLQQQQQQLNKLHHRKNSRSSHAPAAPTSSQNPLQFGAPSPHGTPAYAGKTTLKQEDLHIPARKKQKQNSTPGQGTPGSTSSPQVAKAVSPEVKRQTQPSLCCSEPQCDRHDIGFESQEALMAHTQEDHVKPLSDPLKFVRENLAATLGLDSQGKPKPATSNTTPDTDSTQAGAKMLASESKQGQAPTIKCETTPAGPTPMNRQVSMHRQGSAAGAKVNMQSKAAPAKEVPAKLQSGQKDQNRPKEPQAPQEAAALDPWTNSTIDPQDLFQSFQQFESGSGGAISDMNVYRSITPNDTPESSKDGVSEPNSDVSEGVGLDISLDIFDDSWQPFGTSDLDGLFDPSGLANSQDDLSMFDCDLPPAVHYQSWDDMVDPSLLDKPFSFNTSCYSMTAN</sequence>
<organism evidence="5 6">
    <name type="scientific">Diplocarpon coronariae</name>
    <dbReference type="NCBI Taxonomy" id="2795749"/>
    <lineage>
        <taxon>Eukaryota</taxon>
        <taxon>Fungi</taxon>
        <taxon>Dikarya</taxon>
        <taxon>Ascomycota</taxon>
        <taxon>Pezizomycotina</taxon>
        <taxon>Leotiomycetes</taxon>
        <taxon>Helotiales</taxon>
        <taxon>Drepanopezizaceae</taxon>
        <taxon>Diplocarpon</taxon>
    </lineage>
</organism>
<feature type="domain" description="Mediator complex subunit 15 KIX" evidence="4">
    <location>
        <begin position="149"/>
        <end position="227"/>
    </location>
</feature>
<feature type="region of interest" description="Disordered" evidence="3">
    <location>
        <begin position="408"/>
        <end position="461"/>
    </location>
</feature>
<keyword evidence="2" id="KW-0539">Nucleus</keyword>
<dbReference type="OrthoDB" id="3918840at2759"/>
<feature type="compositionally biased region" description="Pro residues" evidence="3">
    <location>
        <begin position="442"/>
        <end position="452"/>
    </location>
</feature>
<feature type="compositionally biased region" description="Polar residues" evidence="3">
    <location>
        <begin position="267"/>
        <end position="292"/>
    </location>
</feature>
<dbReference type="Pfam" id="PF16987">
    <property type="entry name" value="KIX_2"/>
    <property type="match status" value="1"/>
</dbReference>
<name>A0A218Z5R8_9HELO</name>
<gene>
    <name evidence="5" type="ORF">B2J93_7427</name>
</gene>
<keyword evidence="6" id="KW-1185">Reference proteome</keyword>
<feature type="region of interest" description="Disordered" evidence="3">
    <location>
        <begin position="672"/>
        <end position="692"/>
    </location>
</feature>
<feature type="compositionally biased region" description="Low complexity" evidence="3">
    <location>
        <begin position="1233"/>
        <end position="1245"/>
    </location>
</feature>
<feature type="compositionally biased region" description="Polar residues" evidence="3">
    <location>
        <begin position="1409"/>
        <end position="1422"/>
    </location>
</feature>
<feature type="region of interest" description="Disordered" evidence="3">
    <location>
        <begin position="1226"/>
        <end position="1245"/>
    </location>
</feature>
<protein>
    <recommendedName>
        <fullName evidence="4">Mediator complex subunit 15 KIX domain-containing protein</fullName>
    </recommendedName>
</protein>
<reference evidence="5 6" key="1">
    <citation type="submission" date="2017-04" db="EMBL/GenBank/DDBJ databases">
        <title>Draft genome sequence of Marssonina coronaria NL1: causal agent of apple blotch.</title>
        <authorList>
            <person name="Cheng Q."/>
        </authorList>
    </citation>
    <scope>NUCLEOTIDE SEQUENCE [LARGE SCALE GENOMIC DNA]</scope>
    <source>
        <strain evidence="5 6">NL1</strain>
    </source>
</reference>
<dbReference type="STRING" id="503106.A0A218Z5R8"/>
<accession>A0A218Z5R8</accession>
<evidence type="ECO:0000313" key="6">
    <source>
        <dbReference type="Proteomes" id="UP000242519"/>
    </source>
</evidence>
<dbReference type="InterPro" id="IPR036546">
    <property type="entry name" value="MED15_KIX"/>
</dbReference>
<evidence type="ECO:0000259" key="4">
    <source>
        <dbReference type="Pfam" id="PF16987"/>
    </source>
</evidence>
<dbReference type="InterPro" id="IPR036529">
    <property type="entry name" value="KIX_dom_sf"/>
</dbReference>
<proteinExistence type="predicted"/>
<feature type="region of interest" description="Disordered" evidence="3">
    <location>
        <begin position="1311"/>
        <end position="1356"/>
    </location>
</feature>
<dbReference type="Gene3D" id="1.10.246.20">
    <property type="entry name" value="Coactivator CBP, KIX domain"/>
    <property type="match status" value="1"/>
</dbReference>
<evidence type="ECO:0000256" key="2">
    <source>
        <dbReference type="ARBA" id="ARBA00023242"/>
    </source>
</evidence>
<evidence type="ECO:0000313" key="5">
    <source>
        <dbReference type="EMBL" id="OWP03409.1"/>
    </source>
</evidence>
<feature type="compositionally biased region" description="Polar residues" evidence="3">
    <location>
        <begin position="1318"/>
        <end position="1334"/>
    </location>
</feature>
<feature type="compositionally biased region" description="Polar residues" evidence="3">
    <location>
        <begin position="991"/>
        <end position="1017"/>
    </location>
</feature>
<feature type="region of interest" description="Disordered" evidence="3">
    <location>
        <begin position="924"/>
        <end position="1057"/>
    </location>
</feature>
<feature type="compositionally biased region" description="Low complexity" evidence="3">
    <location>
        <begin position="516"/>
        <end position="556"/>
    </location>
</feature>
<feature type="region of interest" description="Disordered" evidence="3">
    <location>
        <begin position="255"/>
        <end position="340"/>
    </location>
</feature>
<feature type="region of interest" description="Disordered" evidence="3">
    <location>
        <begin position="1398"/>
        <end position="1515"/>
    </location>
</feature>
<feature type="region of interest" description="Disordered" evidence="3">
    <location>
        <begin position="1537"/>
        <end position="1564"/>
    </location>
</feature>
<dbReference type="InParanoid" id="A0A218Z5R8"/>
<feature type="compositionally biased region" description="Low complexity" evidence="3">
    <location>
        <begin position="298"/>
        <end position="334"/>
    </location>
</feature>
<dbReference type="Proteomes" id="UP000242519">
    <property type="component" value="Unassembled WGS sequence"/>
</dbReference>